<dbReference type="Proteomes" id="UP000821845">
    <property type="component" value="Chromosome 3"/>
</dbReference>
<sequence>MSAPQVEQKRRARQLGRKAVVSSRRRRTPSPQRNTEDSSRVFPVRETSLLTHRMRRSRPSPRRKAEEPRAQPRGPNVRLTSPWRLTPSGQRTVKGKPRSLLFGETTPPVAPLLRKTSLPRPKAKKIPQGRTPGSNARRRSPALHRTPSPRRNGGRKPRLFPLDQAARQATPIRRETSPRSKAEKVRAVTIVSTAQPASLIRRASPRPKAEVKPGLSSNCPTKEGNSLSTEPRRPNPVEERSRGQTEQSQIRVCSDLQRAHEKHPGLDAASKTSSGVTLSAKSKAEEHMKLVQMVKKKKPEYTEQEIRLRLDNLRRSHGGSQAGTKTGSGHSQGTLWTGAGLLPAATVSQASKPTPPPDYDPGTSLHKVPPGATAQDASRSRTTRKIGRSKSVSGLHEAQKRPPASDSGATGVEKTVDSLQPPTGAQEREDENGGAETVQGMGLTKTKIRRSQVGADAVEQVRVATGSDNMAPAGTTAPKQDTIAPPDEHRVAIAQEFDMCPITEALEDPEVTGGGGLTKCMTTRSRGRLESVLEGWSSALTHGNKEARFVILALGALVFVVILAAVTILLTRQGLSIQEEKLCHTRDCLAHASLLLHAVNMSIDPCEDLYGHVCSRWVPDRMYRDHVMSTLDEVRFAWYRQFNTTLDRGTLMLPVGRKVRAMYDSCMASEPQYGESVTAFMGLLHQYGLRWPAASESNVTALGVLIALDVDLRAAFWFTVREHKLISSRVVLISPSPFIATFLKHHLSVKASGNYIHYWKHFESVIYNNSRPPTSDDEIKRTADMEADILTRLYSAYNAQPKSALQFPLGEIERYTQPLTSAQWIEALNAKIELDRALSSSDRVITDDLRYLQAIGGIFANYSNEQILRHLAWHVIQQYATVTSYRLLNARLRKLREVRGVPSHLLCQRR</sequence>
<name>A0ACB7SP09_HYAAI</name>
<evidence type="ECO:0000313" key="2">
    <source>
        <dbReference type="Proteomes" id="UP000821845"/>
    </source>
</evidence>
<evidence type="ECO:0000313" key="1">
    <source>
        <dbReference type="EMBL" id="KAH6935639.1"/>
    </source>
</evidence>
<organism evidence="1 2">
    <name type="scientific">Hyalomma asiaticum</name>
    <name type="common">Tick</name>
    <dbReference type="NCBI Taxonomy" id="266040"/>
    <lineage>
        <taxon>Eukaryota</taxon>
        <taxon>Metazoa</taxon>
        <taxon>Ecdysozoa</taxon>
        <taxon>Arthropoda</taxon>
        <taxon>Chelicerata</taxon>
        <taxon>Arachnida</taxon>
        <taxon>Acari</taxon>
        <taxon>Parasitiformes</taxon>
        <taxon>Ixodida</taxon>
        <taxon>Ixodoidea</taxon>
        <taxon>Ixodidae</taxon>
        <taxon>Hyalomminae</taxon>
        <taxon>Hyalomma</taxon>
    </lineage>
</organism>
<protein>
    <submittedName>
        <fullName evidence="1">Uncharacterized protein</fullName>
    </submittedName>
</protein>
<keyword evidence="2" id="KW-1185">Reference proteome</keyword>
<gene>
    <name evidence="1" type="ORF">HPB50_007212</name>
</gene>
<reference evidence="1" key="1">
    <citation type="submission" date="2020-05" db="EMBL/GenBank/DDBJ databases">
        <title>Large-scale comparative analyses of tick genomes elucidate their genetic diversity and vector capacities.</title>
        <authorList>
            <person name="Jia N."/>
            <person name="Wang J."/>
            <person name="Shi W."/>
            <person name="Du L."/>
            <person name="Sun Y."/>
            <person name="Zhan W."/>
            <person name="Jiang J."/>
            <person name="Wang Q."/>
            <person name="Zhang B."/>
            <person name="Ji P."/>
            <person name="Sakyi L.B."/>
            <person name="Cui X."/>
            <person name="Yuan T."/>
            <person name="Jiang B."/>
            <person name="Yang W."/>
            <person name="Lam T.T.-Y."/>
            <person name="Chang Q."/>
            <person name="Ding S."/>
            <person name="Wang X."/>
            <person name="Zhu J."/>
            <person name="Ruan X."/>
            <person name="Zhao L."/>
            <person name="Wei J."/>
            <person name="Que T."/>
            <person name="Du C."/>
            <person name="Cheng J."/>
            <person name="Dai P."/>
            <person name="Han X."/>
            <person name="Huang E."/>
            <person name="Gao Y."/>
            <person name="Liu J."/>
            <person name="Shao H."/>
            <person name="Ye R."/>
            <person name="Li L."/>
            <person name="Wei W."/>
            <person name="Wang X."/>
            <person name="Wang C."/>
            <person name="Yang T."/>
            <person name="Huo Q."/>
            <person name="Li W."/>
            <person name="Guo W."/>
            <person name="Chen H."/>
            <person name="Zhou L."/>
            <person name="Ni X."/>
            <person name="Tian J."/>
            <person name="Zhou Y."/>
            <person name="Sheng Y."/>
            <person name="Liu T."/>
            <person name="Pan Y."/>
            <person name="Xia L."/>
            <person name="Li J."/>
            <person name="Zhao F."/>
            <person name="Cao W."/>
        </authorList>
    </citation>
    <scope>NUCLEOTIDE SEQUENCE</scope>
    <source>
        <strain evidence="1">Hyas-2018</strain>
    </source>
</reference>
<dbReference type="EMBL" id="CM023483">
    <property type="protein sequence ID" value="KAH6935639.1"/>
    <property type="molecule type" value="Genomic_DNA"/>
</dbReference>
<comment type="caution">
    <text evidence="1">The sequence shown here is derived from an EMBL/GenBank/DDBJ whole genome shotgun (WGS) entry which is preliminary data.</text>
</comment>
<accession>A0ACB7SP09</accession>
<proteinExistence type="predicted"/>